<organism evidence="10 11">
    <name type="scientific">Thalassobaculum fulvum</name>
    <dbReference type="NCBI Taxonomy" id="1633335"/>
    <lineage>
        <taxon>Bacteria</taxon>
        <taxon>Pseudomonadati</taxon>
        <taxon>Pseudomonadota</taxon>
        <taxon>Alphaproteobacteria</taxon>
        <taxon>Rhodospirillales</taxon>
        <taxon>Thalassobaculaceae</taxon>
        <taxon>Thalassobaculum</taxon>
    </lineage>
</organism>
<reference evidence="10" key="2">
    <citation type="submission" date="2020-09" db="EMBL/GenBank/DDBJ databases">
        <authorList>
            <person name="Sun Q."/>
            <person name="Kim S."/>
        </authorList>
    </citation>
    <scope>NUCLEOTIDE SEQUENCE</scope>
    <source>
        <strain evidence="10">KCTC 42651</strain>
    </source>
</reference>
<comment type="catalytic activity">
    <reaction evidence="1">
        <text>ATP + protein L-histidine = ADP + protein N-phospho-L-histidine.</text>
        <dbReference type="EC" id="2.7.13.3"/>
    </reaction>
</comment>
<dbReference type="CDD" id="cd00075">
    <property type="entry name" value="HATPase"/>
    <property type="match status" value="1"/>
</dbReference>
<keyword evidence="3" id="KW-0597">Phosphoprotein</keyword>
<dbReference type="PROSITE" id="PS50109">
    <property type="entry name" value="HIS_KIN"/>
    <property type="match status" value="1"/>
</dbReference>
<dbReference type="PANTHER" id="PTHR43711:SF1">
    <property type="entry name" value="HISTIDINE KINASE 1"/>
    <property type="match status" value="1"/>
</dbReference>
<keyword evidence="6" id="KW-0902">Two-component regulatory system</keyword>
<feature type="domain" description="Histidine kinase" evidence="9">
    <location>
        <begin position="179"/>
        <end position="397"/>
    </location>
</feature>
<dbReference type="Pfam" id="PF02518">
    <property type="entry name" value="HATPase_c"/>
    <property type="match status" value="1"/>
</dbReference>
<keyword evidence="8" id="KW-0812">Transmembrane</keyword>
<dbReference type="InterPro" id="IPR003661">
    <property type="entry name" value="HisK_dim/P_dom"/>
</dbReference>
<dbReference type="FunFam" id="3.30.565.10:FF:000006">
    <property type="entry name" value="Sensor histidine kinase WalK"/>
    <property type="match status" value="1"/>
</dbReference>
<feature type="transmembrane region" description="Helical" evidence="8">
    <location>
        <begin position="95"/>
        <end position="119"/>
    </location>
</feature>
<evidence type="ECO:0000256" key="4">
    <source>
        <dbReference type="ARBA" id="ARBA00022679"/>
    </source>
</evidence>
<evidence type="ECO:0000313" key="11">
    <source>
        <dbReference type="Proteomes" id="UP000630353"/>
    </source>
</evidence>
<dbReference type="SUPFAM" id="SSF55874">
    <property type="entry name" value="ATPase domain of HSP90 chaperone/DNA topoisomerase II/histidine kinase"/>
    <property type="match status" value="1"/>
</dbReference>
<keyword evidence="7" id="KW-0175">Coiled coil</keyword>
<keyword evidence="8" id="KW-1133">Transmembrane helix</keyword>
<evidence type="ECO:0000256" key="7">
    <source>
        <dbReference type="SAM" id="Coils"/>
    </source>
</evidence>
<proteinExistence type="predicted"/>
<evidence type="ECO:0000256" key="2">
    <source>
        <dbReference type="ARBA" id="ARBA00012438"/>
    </source>
</evidence>
<dbReference type="Gene3D" id="1.10.287.130">
    <property type="match status" value="1"/>
</dbReference>
<dbReference type="Gene3D" id="3.30.565.10">
    <property type="entry name" value="Histidine kinase-like ATPase, C-terminal domain"/>
    <property type="match status" value="1"/>
</dbReference>
<name>A0A918XV29_9PROT</name>
<comment type="caution">
    <text evidence="10">The sequence shown here is derived from an EMBL/GenBank/DDBJ whole genome shotgun (WGS) entry which is preliminary data.</text>
</comment>
<dbReference type="InterPro" id="IPR003594">
    <property type="entry name" value="HATPase_dom"/>
</dbReference>
<dbReference type="Pfam" id="PF25487">
    <property type="entry name" value="ETR1_N"/>
    <property type="match status" value="1"/>
</dbReference>
<feature type="transmembrane region" description="Helical" evidence="8">
    <location>
        <begin position="27"/>
        <end position="51"/>
    </location>
</feature>
<dbReference type="PRINTS" id="PR00344">
    <property type="entry name" value="BCTRLSENSOR"/>
</dbReference>
<dbReference type="SUPFAM" id="SSF47384">
    <property type="entry name" value="Homodimeric domain of signal transducing histidine kinase"/>
    <property type="match status" value="1"/>
</dbReference>
<keyword evidence="5" id="KW-0418">Kinase</keyword>
<dbReference type="InterPro" id="IPR004358">
    <property type="entry name" value="Sig_transdc_His_kin-like_C"/>
</dbReference>
<evidence type="ECO:0000313" key="10">
    <source>
        <dbReference type="EMBL" id="GHD55895.1"/>
    </source>
</evidence>
<dbReference type="Proteomes" id="UP000630353">
    <property type="component" value="Unassembled WGS sequence"/>
</dbReference>
<dbReference type="RefSeq" id="WP_189992035.1">
    <property type="nucleotide sequence ID" value="NZ_BMZS01000008.1"/>
</dbReference>
<dbReference type="InterPro" id="IPR036097">
    <property type="entry name" value="HisK_dim/P_sf"/>
</dbReference>
<feature type="transmembrane region" description="Helical" evidence="8">
    <location>
        <begin position="63"/>
        <end position="89"/>
    </location>
</feature>
<dbReference type="InterPro" id="IPR058544">
    <property type="entry name" value="ETR1_N"/>
</dbReference>
<dbReference type="EMBL" id="BMZS01000008">
    <property type="protein sequence ID" value="GHD55895.1"/>
    <property type="molecule type" value="Genomic_DNA"/>
</dbReference>
<protein>
    <recommendedName>
        <fullName evidence="2">histidine kinase</fullName>
        <ecNumber evidence="2">2.7.13.3</ecNumber>
    </recommendedName>
</protein>
<dbReference type="InterPro" id="IPR036890">
    <property type="entry name" value="HATPase_C_sf"/>
</dbReference>
<dbReference type="Pfam" id="PF00512">
    <property type="entry name" value="HisKA"/>
    <property type="match status" value="1"/>
</dbReference>
<accession>A0A918XV29</accession>
<evidence type="ECO:0000256" key="1">
    <source>
        <dbReference type="ARBA" id="ARBA00000085"/>
    </source>
</evidence>
<dbReference type="SMART" id="SM00387">
    <property type="entry name" value="HATPase_c"/>
    <property type="match status" value="1"/>
</dbReference>
<evidence type="ECO:0000256" key="8">
    <source>
        <dbReference type="SAM" id="Phobius"/>
    </source>
</evidence>
<dbReference type="CDD" id="cd00082">
    <property type="entry name" value="HisKA"/>
    <property type="match status" value="1"/>
</dbReference>
<dbReference type="AlphaFoldDB" id="A0A918XV29"/>
<dbReference type="InterPro" id="IPR050736">
    <property type="entry name" value="Sensor_HK_Regulatory"/>
</dbReference>
<dbReference type="EC" id="2.7.13.3" evidence="2"/>
<keyword evidence="11" id="KW-1185">Reference proteome</keyword>
<dbReference type="SMART" id="SM00388">
    <property type="entry name" value="HisKA"/>
    <property type="match status" value="1"/>
</dbReference>
<keyword evidence="4" id="KW-0808">Transferase</keyword>
<reference evidence="10" key="1">
    <citation type="journal article" date="2014" name="Int. J. Syst. Evol. Microbiol.">
        <title>Complete genome sequence of Corynebacterium casei LMG S-19264T (=DSM 44701T), isolated from a smear-ripened cheese.</title>
        <authorList>
            <consortium name="US DOE Joint Genome Institute (JGI-PGF)"/>
            <person name="Walter F."/>
            <person name="Albersmeier A."/>
            <person name="Kalinowski J."/>
            <person name="Ruckert C."/>
        </authorList>
    </citation>
    <scope>NUCLEOTIDE SEQUENCE</scope>
    <source>
        <strain evidence="10">KCTC 42651</strain>
    </source>
</reference>
<dbReference type="InterPro" id="IPR005467">
    <property type="entry name" value="His_kinase_dom"/>
</dbReference>
<evidence type="ECO:0000256" key="3">
    <source>
        <dbReference type="ARBA" id="ARBA00022553"/>
    </source>
</evidence>
<feature type="coiled-coil region" evidence="7">
    <location>
        <begin position="124"/>
        <end position="158"/>
    </location>
</feature>
<evidence type="ECO:0000256" key="6">
    <source>
        <dbReference type="ARBA" id="ARBA00023012"/>
    </source>
</evidence>
<evidence type="ECO:0000256" key="5">
    <source>
        <dbReference type="ARBA" id="ARBA00022777"/>
    </source>
</evidence>
<keyword evidence="8" id="KW-0472">Membrane</keyword>
<dbReference type="GO" id="GO:0000155">
    <property type="term" value="F:phosphorelay sensor kinase activity"/>
    <property type="evidence" value="ECO:0007669"/>
    <property type="project" value="InterPro"/>
</dbReference>
<sequence length="425" mass="45315">MAVIDQMLFAEGFTPHGVCLLWDPGLIWLHVAADGAIGLAYLAIPAALAIVGRRRPDLNPHGVLYWFAAFIILCAVTHLLGIVTLWVPWYLLSGVVKILCAVVSVVTAALVWRILGFVLSAPSHAEMQAANAELRRLNEALEDRVGDRTRELSAANERLVVAVHEAREADRTKADFLARMSHELRTPLNAIIGFCEMLTAGIGGPLEGRQREYCGNIHAAAIQLLDQINDILDLERFGRGADAPTPGRLDLAELCREAAGRLRAAADEAGISVSLDVPAGLVAWADGRALLTVLVNLVSNAVKYSPRGGDVQIRCEAAGDGVAIRVADHGYGVDAARAARVFEPFYRAHERELPAVGGSGLGLPLAKMLVEAHGGRLQFDTRVNRGTTVTVWLPGENGARVGPLAGVADRSETGGFATGPILSQP</sequence>
<dbReference type="PANTHER" id="PTHR43711">
    <property type="entry name" value="TWO-COMPONENT HISTIDINE KINASE"/>
    <property type="match status" value="1"/>
</dbReference>
<evidence type="ECO:0000259" key="9">
    <source>
        <dbReference type="PROSITE" id="PS50109"/>
    </source>
</evidence>
<gene>
    <name evidence="10" type="ORF">GCM10017083_35340</name>
</gene>